<feature type="non-terminal residue" evidence="11">
    <location>
        <position position="318"/>
    </location>
</feature>
<dbReference type="GO" id="GO:0000978">
    <property type="term" value="F:RNA polymerase II cis-regulatory region sequence-specific DNA binding"/>
    <property type="evidence" value="ECO:0007669"/>
    <property type="project" value="TreeGrafter"/>
</dbReference>
<feature type="region of interest" description="Disordered" evidence="9">
    <location>
        <begin position="142"/>
        <end position="175"/>
    </location>
</feature>
<evidence type="ECO:0000313" key="12">
    <source>
        <dbReference type="Proteomes" id="UP000886611"/>
    </source>
</evidence>
<reference evidence="11 12" key="1">
    <citation type="journal article" date="2021" name="Cell">
        <title>Tracing the genetic footprints of vertebrate landing in non-teleost ray-finned fishes.</title>
        <authorList>
            <person name="Bi X."/>
            <person name="Wang K."/>
            <person name="Yang L."/>
            <person name="Pan H."/>
            <person name="Jiang H."/>
            <person name="Wei Q."/>
            <person name="Fang M."/>
            <person name="Yu H."/>
            <person name="Zhu C."/>
            <person name="Cai Y."/>
            <person name="He Y."/>
            <person name="Gan X."/>
            <person name="Zeng H."/>
            <person name="Yu D."/>
            <person name="Zhu Y."/>
            <person name="Jiang H."/>
            <person name="Qiu Q."/>
            <person name="Yang H."/>
            <person name="Zhang Y.E."/>
            <person name="Wang W."/>
            <person name="Zhu M."/>
            <person name="He S."/>
            <person name="Zhang G."/>
        </authorList>
    </citation>
    <scope>NUCLEOTIDE SEQUENCE [LARGE SCALE GENOMIC DNA]</scope>
    <source>
        <strain evidence="11">Bchr_013</strain>
    </source>
</reference>
<name>A0A8X7WXV3_POLSE</name>
<dbReference type="PROSITE" id="PS00027">
    <property type="entry name" value="HOMEOBOX_1"/>
    <property type="match status" value="1"/>
</dbReference>
<dbReference type="InterPro" id="IPR020479">
    <property type="entry name" value="HD_metazoa"/>
</dbReference>
<dbReference type="InterPro" id="IPR050394">
    <property type="entry name" value="Homeobox_NK-like"/>
</dbReference>
<evidence type="ECO:0000256" key="6">
    <source>
        <dbReference type="ARBA" id="ARBA00023242"/>
    </source>
</evidence>
<comment type="subcellular location">
    <subcellularLocation>
        <location evidence="1 7 8">Nucleus</location>
    </subcellularLocation>
</comment>
<keyword evidence="4 7" id="KW-0238">DNA-binding</keyword>
<evidence type="ECO:0000256" key="1">
    <source>
        <dbReference type="ARBA" id="ARBA00004123"/>
    </source>
</evidence>
<organism evidence="11 12">
    <name type="scientific">Polypterus senegalus</name>
    <name type="common">Senegal bichir</name>
    <dbReference type="NCBI Taxonomy" id="55291"/>
    <lineage>
        <taxon>Eukaryota</taxon>
        <taxon>Metazoa</taxon>
        <taxon>Chordata</taxon>
        <taxon>Craniata</taxon>
        <taxon>Vertebrata</taxon>
        <taxon>Euteleostomi</taxon>
        <taxon>Actinopterygii</taxon>
        <taxon>Polypteriformes</taxon>
        <taxon>Polypteridae</taxon>
        <taxon>Polypterus</taxon>
    </lineage>
</organism>
<comment type="caution">
    <text evidence="11">The sequence shown here is derived from an EMBL/GenBank/DDBJ whole genome shotgun (WGS) entry which is preliminary data.</text>
</comment>
<evidence type="ECO:0000256" key="7">
    <source>
        <dbReference type="PROSITE-ProRule" id="PRU00108"/>
    </source>
</evidence>
<dbReference type="EMBL" id="JAATIS010008546">
    <property type="protein sequence ID" value="KAG2457614.1"/>
    <property type="molecule type" value="Genomic_DNA"/>
</dbReference>
<keyword evidence="12" id="KW-1185">Reference proteome</keyword>
<accession>A0A8X7WXV3</accession>
<dbReference type="InterPro" id="IPR017970">
    <property type="entry name" value="Homeobox_CS"/>
</dbReference>
<protein>
    <submittedName>
        <fullName evidence="11">NKX22 protein</fullName>
    </submittedName>
</protein>
<evidence type="ECO:0000256" key="5">
    <source>
        <dbReference type="ARBA" id="ARBA00023155"/>
    </source>
</evidence>
<evidence type="ECO:0000256" key="4">
    <source>
        <dbReference type="ARBA" id="ARBA00023125"/>
    </source>
</evidence>
<evidence type="ECO:0000313" key="11">
    <source>
        <dbReference type="EMBL" id="KAG2457614.1"/>
    </source>
</evidence>
<evidence type="ECO:0000259" key="10">
    <source>
        <dbReference type="PROSITE" id="PS50071"/>
    </source>
</evidence>
<dbReference type="PANTHER" id="PTHR24340">
    <property type="entry name" value="HOMEOBOX PROTEIN NKX"/>
    <property type="match status" value="1"/>
</dbReference>
<feature type="compositionally biased region" description="Polar residues" evidence="9">
    <location>
        <begin position="150"/>
        <end position="166"/>
    </location>
</feature>
<dbReference type="Pfam" id="PF00046">
    <property type="entry name" value="Homeodomain"/>
    <property type="match status" value="1"/>
</dbReference>
<evidence type="ECO:0000256" key="2">
    <source>
        <dbReference type="ARBA" id="ARBA00005661"/>
    </source>
</evidence>
<evidence type="ECO:0000256" key="9">
    <source>
        <dbReference type="SAM" id="MobiDB-lite"/>
    </source>
</evidence>
<sequence length="318" mass="35883">MVSPGRSPWQHPRNPVGMPIGTTEAAGNPSCVCMRIPPGQFVVVDSAERLVRTRSDQKEDGSPRKTAGVGRFGRWMPQLERPGRWGTKISVWGEQNEAKDQEATRPVSREGQLQIKRLREVIKNCAFPSEQDFLGSALKPSALASDESGSETLPDSTQRSDASPGTDTEEKKKKRRVLFSKAQTFELERRFRQQRYLSAPEREQLAHVLSLTPTQVKIWFQNHRYKMKRARTEGQADVQQQSPMLRRVVVPVLVRDGKPCHTCVISPVQFQEKPGCGVPSAASSSPFALHSYHPLQHPLFGTYQHLAHPNASRHHWTW</sequence>
<keyword evidence="6 7" id="KW-0539">Nucleus</keyword>
<dbReference type="GO" id="GO:0000981">
    <property type="term" value="F:DNA-binding transcription factor activity, RNA polymerase II-specific"/>
    <property type="evidence" value="ECO:0007669"/>
    <property type="project" value="InterPro"/>
</dbReference>
<feature type="non-terminal residue" evidence="11">
    <location>
        <position position="1"/>
    </location>
</feature>
<dbReference type="InterPro" id="IPR001356">
    <property type="entry name" value="HD"/>
</dbReference>
<feature type="domain" description="Homeobox" evidence="10">
    <location>
        <begin position="170"/>
        <end position="230"/>
    </location>
</feature>
<evidence type="ECO:0000256" key="3">
    <source>
        <dbReference type="ARBA" id="ARBA00022473"/>
    </source>
</evidence>
<dbReference type="GO" id="GO:0030154">
    <property type="term" value="P:cell differentiation"/>
    <property type="evidence" value="ECO:0007669"/>
    <property type="project" value="TreeGrafter"/>
</dbReference>
<dbReference type="InterPro" id="IPR009057">
    <property type="entry name" value="Homeodomain-like_sf"/>
</dbReference>
<keyword evidence="3" id="KW-0217">Developmental protein</keyword>
<dbReference type="CDD" id="cd00086">
    <property type="entry name" value="homeodomain"/>
    <property type="match status" value="1"/>
</dbReference>
<dbReference type="SUPFAM" id="SSF46689">
    <property type="entry name" value="Homeodomain-like"/>
    <property type="match status" value="1"/>
</dbReference>
<dbReference type="Proteomes" id="UP000886611">
    <property type="component" value="Unassembled WGS sequence"/>
</dbReference>
<dbReference type="Gene3D" id="1.10.10.60">
    <property type="entry name" value="Homeodomain-like"/>
    <property type="match status" value="1"/>
</dbReference>
<feature type="DNA-binding region" description="Homeobox" evidence="7">
    <location>
        <begin position="172"/>
        <end position="231"/>
    </location>
</feature>
<comment type="similarity">
    <text evidence="2">Belongs to the NK-2 homeobox family.</text>
</comment>
<dbReference type="SMART" id="SM00389">
    <property type="entry name" value="HOX"/>
    <property type="match status" value="1"/>
</dbReference>
<feature type="region of interest" description="Disordered" evidence="9">
    <location>
        <begin position="1"/>
        <end position="22"/>
    </location>
</feature>
<dbReference type="AlphaFoldDB" id="A0A8X7WXV3"/>
<dbReference type="GO" id="GO:0005634">
    <property type="term" value="C:nucleus"/>
    <property type="evidence" value="ECO:0007669"/>
    <property type="project" value="UniProtKB-SubCell"/>
</dbReference>
<dbReference type="PANTHER" id="PTHR24340:SF82">
    <property type="entry name" value="HOMEOBOX PROTEIN VND"/>
    <property type="match status" value="1"/>
</dbReference>
<dbReference type="PRINTS" id="PR00024">
    <property type="entry name" value="HOMEOBOX"/>
</dbReference>
<dbReference type="PROSITE" id="PS50071">
    <property type="entry name" value="HOMEOBOX_2"/>
    <property type="match status" value="1"/>
</dbReference>
<gene>
    <name evidence="11" type="primary">Nkx22</name>
    <name evidence="11" type="ORF">GTO96_0011882</name>
</gene>
<keyword evidence="5 7" id="KW-0371">Homeobox</keyword>
<proteinExistence type="inferred from homology"/>
<dbReference type="FunFam" id="1.10.10.60:FF:000101">
    <property type="entry name" value="NK2 homeobox 8"/>
    <property type="match status" value="1"/>
</dbReference>
<evidence type="ECO:0000256" key="8">
    <source>
        <dbReference type="RuleBase" id="RU000682"/>
    </source>
</evidence>